<keyword evidence="2" id="KW-1185">Reference proteome</keyword>
<name>A0ACC0Q2D1_RHOML</name>
<organism evidence="1 2">
    <name type="scientific">Rhododendron molle</name>
    <name type="common">Chinese azalea</name>
    <name type="synonym">Azalea mollis</name>
    <dbReference type="NCBI Taxonomy" id="49168"/>
    <lineage>
        <taxon>Eukaryota</taxon>
        <taxon>Viridiplantae</taxon>
        <taxon>Streptophyta</taxon>
        <taxon>Embryophyta</taxon>
        <taxon>Tracheophyta</taxon>
        <taxon>Spermatophyta</taxon>
        <taxon>Magnoliopsida</taxon>
        <taxon>eudicotyledons</taxon>
        <taxon>Gunneridae</taxon>
        <taxon>Pentapetalae</taxon>
        <taxon>asterids</taxon>
        <taxon>Ericales</taxon>
        <taxon>Ericaceae</taxon>
        <taxon>Ericoideae</taxon>
        <taxon>Rhodoreae</taxon>
        <taxon>Rhododendron</taxon>
    </lineage>
</organism>
<protein>
    <submittedName>
        <fullName evidence="1">Uncharacterized protein</fullName>
    </submittedName>
</protein>
<gene>
    <name evidence="1" type="ORF">RHMOL_Rhmol01G0085300</name>
</gene>
<dbReference type="EMBL" id="CM046388">
    <property type="protein sequence ID" value="KAI8571032.1"/>
    <property type="molecule type" value="Genomic_DNA"/>
</dbReference>
<sequence length="194" mass="21770">MTSSRGKLSAPETTISIPSRKEEKSSLSCAAFLVPPSCVSLHLAWGVISEGVCGLCGTEQETHDHLLFQCDYSAAVWSHFLQVNGVLRGGFTLRDEIAWMSQHSNSSSFKNSVLKLSLASVVYGLWRERNCRVFKRQSLHCRDLILKITADLRACFISRRRVTKSDENHLIFQAWHIPSSVFASLVLVLSFHVF</sequence>
<evidence type="ECO:0000313" key="1">
    <source>
        <dbReference type="EMBL" id="KAI8571032.1"/>
    </source>
</evidence>
<comment type="caution">
    <text evidence="1">The sequence shown here is derived from an EMBL/GenBank/DDBJ whole genome shotgun (WGS) entry which is preliminary data.</text>
</comment>
<dbReference type="Proteomes" id="UP001062846">
    <property type="component" value="Chromosome 1"/>
</dbReference>
<evidence type="ECO:0000313" key="2">
    <source>
        <dbReference type="Proteomes" id="UP001062846"/>
    </source>
</evidence>
<accession>A0ACC0Q2D1</accession>
<proteinExistence type="predicted"/>
<reference evidence="1" key="1">
    <citation type="submission" date="2022-02" db="EMBL/GenBank/DDBJ databases">
        <title>Plant Genome Project.</title>
        <authorList>
            <person name="Zhang R.-G."/>
        </authorList>
    </citation>
    <scope>NUCLEOTIDE SEQUENCE</scope>
    <source>
        <strain evidence="1">AT1</strain>
    </source>
</reference>